<proteinExistence type="predicted"/>
<keyword evidence="1" id="KW-0472">Membrane</keyword>
<comment type="caution">
    <text evidence="2">The sequence shown here is derived from an EMBL/GenBank/DDBJ whole genome shotgun (WGS) entry which is preliminary data.</text>
</comment>
<feature type="transmembrane region" description="Helical" evidence="1">
    <location>
        <begin position="40"/>
        <end position="62"/>
    </location>
</feature>
<dbReference type="Proteomes" id="UP000023541">
    <property type="component" value="Unassembled WGS sequence"/>
</dbReference>
<dbReference type="RefSeq" id="WP_034247606.1">
    <property type="nucleotide sequence ID" value="NZ_AQRA01000021.1"/>
</dbReference>
<dbReference type="eggNOG" id="ENOG503006T">
    <property type="taxonomic scope" value="Bacteria"/>
</dbReference>
<keyword evidence="3" id="KW-1185">Reference proteome</keyword>
<name>A0A023BMN2_9FLAO</name>
<protein>
    <submittedName>
        <fullName evidence="2">Uncharacterized protein</fullName>
    </submittedName>
</protein>
<evidence type="ECO:0000256" key="1">
    <source>
        <dbReference type="SAM" id="Phobius"/>
    </source>
</evidence>
<evidence type="ECO:0000313" key="2">
    <source>
        <dbReference type="EMBL" id="EZH71325.1"/>
    </source>
</evidence>
<gene>
    <name evidence="2" type="ORF">ATO12_10860</name>
</gene>
<sequence length="165" mass="18609">MKFQFFASKDVQRSSSIKDSFSGIYTNYVRKIDTLSNYNIIILMGVITLLLVLYSFIAYSFLESSSVLLFKNNNRTELPIEKSTAFMGSIQTHVYTHIYKGKVYTAGDSKNNVASATHTSFQKYLRSVQKDYTLVGGITLLCISKSIVDMDSFESLQNNSKTILS</sequence>
<reference evidence="2 3" key="1">
    <citation type="submission" date="2014-04" db="EMBL/GenBank/DDBJ databases">
        <title>Aquimarina sp. 22II-S11-z7 Genome Sequencing.</title>
        <authorList>
            <person name="Lai Q."/>
        </authorList>
    </citation>
    <scope>NUCLEOTIDE SEQUENCE [LARGE SCALE GENOMIC DNA]</scope>
    <source>
        <strain evidence="2 3">22II-S11-z7</strain>
    </source>
</reference>
<keyword evidence="1" id="KW-0812">Transmembrane</keyword>
<evidence type="ECO:0000313" key="3">
    <source>
        <dbReference type="Proteomes" id="UP000023541"/>
    </source>
</evidence>
<dbReference type="OrthoDB" id="1161460at2"/>
<dbReference type="EMBL" id="AQRA01000021">
    <property type="protein sequence ID" value="EZH71325.1"/>
    <property type="molecule type" value="Genomic_DNA"/>
</dbReference>
<organism evidence="2 3">
    <name type="scientific">Aquimarina atlantica</name>
    <dbReference type="NCBI Taxonomy" id="1317122"/>
    <lineage>
        <taxon>Bacteria</taxon>
        <taxon>Pseudomonadati</taxon>
        <taxon>Bacteroidota</taxon>
        <taxon>Flavobacteriia</taxon>
        <taxon>Flavobacteriales</taxon>
        <taxon>Flavobacteriaceae</taxon>
        <taxon>Aquimarina</taxon>
    </lineage>
</organism>
<accession>A0A023BMN2</accession>
<dbReference type="AlphaFoldDB" id="A0A023BMN2"/>
<keyword evidence="1" id="KW-1133">Transmembrane helix</keyword>